<dbReference type="GO" id="GO:0006508">
    <property type="term" value="P:proteolysis"/>
    <property type="evidence" value="ECO:0007669"/>
    <property type="project" value="UniProtKB-KW"/>
</dbReference>
<dbReference type="InterPro" id="IPR038765">
    <property type="entry name" value="Papain-like_cys_pep_sf"/>
</dbReference>
<evidence type="ECO:0000256" key="5">
    <source>
        <dbReference type="ARBA" id="ARBA00022670"/>
    </source>
</evidence>
<evidence type="ECO:0000313" key="15">
    <source>
        <dbReference type="EMBL" id="VDD85640.1"/>
    </source>
</evidence>
<dbReference type="InterPro" id="IPR050164">
    <property type="entry name" value="Peptidase_C19"/>
</dbReference>
<evidence type="ECO:0000256" key="6">
    <source>
        <dbReference type="ARBA" id="ARBA00022786"/>
    </source>
</evidence>
<evidence type="ECO:0000313" key="16">
    <source>
        <dbReference type="Proteomes" id="UP000274131"/>
    </source>
</evidence>
<feature type="domain" description="USP" evidence="14">
    <location>
        <begin position="1"/>
        <end position="132"/>
    </location>
</feature>
<keyword evidence="6" id="KW-0833">Ubl conjugation pathway</keyword>
<dbReference type="PANTHER" id="PTHR24006">
    <property type="entry name" value="UBIQUITIN CARBOXYL-TERMINAL HYDROLASE"/>
    <property type="match status" value="1"/>
</dbReference>
<comment type="subcellular location">
    <subcellularLocation>
        <location evidence="2">Nucleus</location>
        <location evidence="2">Nucleolus</location>
    </subcellularLocation>
</comment>
<name>A0A0N4UUK1_ENTVE</name>
<keyword evidence="16" id="KW-1185">Reference proteome</keyword>
<comment type="catalytic activity">
    <reaction evidence="1">
        <text>Thiol-dependent hydrolysis of ester, thioester, amide, peptide and isopeptide bonds formed by the C-terminal Gly of ubiquitin (a 76-residue protein attached to proteins as an intracellular targeting signal).</text>
        <dbReference type="EC" id="3.4.19.12"/>
    </reaction>
</comment>
<evidence type="ECO:0000256" key="11">
    <source>
        <dbReference type="ARBA" id="ARBA00042154"/>
    </source>
</evidence>
<evidence type="ECO:0000256" key="9">
    <source>
        <dbReference type="ARBA" id="ARBA00039432"/>
    </source>
</evidence>
<evidence type="ECO:0000256" key="13">
    <source>
        <dbReference type="ARBA" id="ARBA00043009"/>
    </source>
</evidence>
<reference evidence="15 16" key="2">
    <citation type="submission" date="2018-10" db="EMBL/GenBank/DDBJ databases">
        <authorList>
            <consortium name="Pathogen Informatics"/>
        </authorList>
    </citation>
    <scope>NUCLEOTIDE SEQUENCE [LARGE SCALE GENOMIC DNA]</scope>
</reference>
<dbReference type="GO" id="GO:0016579">
    <property type="term" value="P:protein deubiquitination"/>
    <property type="evidence" value="ECO:0007669"/>
    <property type="project" value="InterPro"/>
</dbReference>
<evidence type="ECO:0000256" key="1">
    <source>
        <dbReference type="ARBA" id="ARBA00000707"/>
    </source>
</evidence>
<evidence type="ECO:0000256" key="7">
    <source>
        <dbReference type="ARBA" id="ARBA00022801"/>
    </source>
</evidence>
<dbReference type="EC" id="3.4.19.12" evidence="4"/>
<comment type="similarity">
    <text evidence="3">Belongs to the peptidase C19 family.</text>
</comment>
<evidence type="ECO:0000256" key="2">
    <source>
        <dbReference type="ARBA" id="ARBA00004604"/>
    </source>
</evidence>
<dbReference type="GO" id="GO:0004843">
    <property type="term" value="F:cysteine-type deubiquitinase activity"/>
    <property type="evidence" value="ECO:0007669"/>
    <property type="project" value="UniProtKB-EC"/>
</dbReference>
<dbReference type="GO" id="GO:0005730">
    <property type="term" value="C:nucleolus"/>
    <property type="evidence" value="ECO:0007669"/>
    <property type="project" value="UniProtKB-SubCell"/>
</dbReference>
<keyword evidence="8" id="KW-0788">Thiol protease</keyword>
<keyword evidence="7" id="KW-0378">Hydrolase</keyword>
<evidence type="ECO:0000256" key="4">
    <source>
        <dbReference type="ARBA" id="ARBA00012759"/>
    </source>
</evidence>
<reference evidence="17" key="1">
    <citation type="submission" date="2017-02" db="UniProtKB">
        <authorList>
            <consortium name="WormBaseParasite"/>
        </authorList>
    </citation>
    <scope>IDENTIFICATION</scope>
</reference>
<organism evidence="17">
    <name type="scientific">Enterobius vermicularis</name>
    <name type="common">Human pinworm</name>
    <dbReference type="NCBI Taxonomy" id="51028"/>
    <lineage>
        <taxon>Eukaryota</taxon>
        <taxon>Metazoa</taxon>
        <taxon>Ecdysozoa</taxon>
        <taxon>Nematoda</taxon>
        <taxon>Chromadorea</taxon>
        <taxon>Rhabditida</taxon>
        <taxon>Spirurina</taxon>
        <taxon>Oxyuridomorpha</taxon>
        <taxon>Oxyuroidea</taxon>
        <taxon>Oxyuridae</taxon>
        <taxon>Enterobius</taxon>
    </lineage>
</organism>
<evidence type="ECO:0000256" key="8">
    <source>
        <dbReference type="ARBA" id="ARBA00022807"/>
    </source>
</evidence>
<dbReference type="OrthoDB" id="420187at2759"/>
<keyword evidence="5" id="KW-0645">Protease</keyword>
<dbReference type="PROSITE" id="PS50235">
    <property type="entry name" value="USP_3"/>
    <property type="match status" value="1"/>
</dbReference>
<dbReference type="Proteomes" id="UP000274131">
    <property type="component" value="Unassembled WGS sequence"/>
</dbReference>
<dbReference type="STRING" id="51028.A0A0N4UUK1"/>
<dbReference type="CDD" id="cd02257">
    <property type="entry name" value="Peptidase_C19"/>
    <property type="match status" value="1"/>
</dbReference>
<dbReference type="WBParaSite" id="EVEC_0000107501-mRNA-1">
    <property type="protein sequence ID" value="EVEC_0000107501-mRNA-1"/>
    <property type="gene ID" value="EVEC_0000107501"/>
</dbReference>
<proteinExistence type="inferred from homology"/>
<accession>A0A0N4UUK1</accession>
<dbReference type="PANTHER" id="PTHR24006:SF758">
    <property type="entry name" value="UBIQUITIN CARBOXYL-TERMINAL HYDROLASE 36"/>
    <property type="match status" value="1"/>
</dbReference>
<protein>
    <recommendedName>
        <fullName evidence="9">Ubiquitin carboxyl-terminal hydrolase 36</fullName>
        <ecNumber evidence="4">3.4.19.12</ecNumber>
    </recommendedName>
    <alternativeName>
        <fullName evidence="12">Deubiquitinating enzyme 36</fullName>
    </alternativeName>
    <alternativeName>
        <fullName evidence="11">Protein scrawny</fullName>
    </alternativeName>
    <alternativeName>
        <fullName evidence="10">Ubiquitin thioesterase 36</fullName>
    </alternativeName>
    <alternativeName>
        <fullName evidence="13">Ubiquitin-specific-processing protease 36</fullName>
    </alternativeName>
</protein>
<dbReference type="Pfam" id="PF00443">
    <property type="entry name" value="UCH"/>
    <property type="match status" value="1"/>
</dbReference>
<dbReference type="GO" id="GO:0005829">
    <property type="term" value="C:cytosol"/>
    <property type="evidence" value="ECO:0007669"/>
    <property type="project" value="TreeGrafter"/>
</dbReference>
<evidence type="ECO:0000313" key="17">
    <source>
        <dbReference type="WBParaSite" id="EVEC_0000107501-mRNA-1"/>
    </source>
</evidence>
<evidence type="ECO:0000256" key="3">
    <source>
        <dbReference type="ARBA" id="ARBA00009085"/>
    </source>
</evidence>
<dbReference type="AlphaFoldDB" id="A0A0N4UUK1"/>
<evidence type="ECO:0000259" key="14">
    <source>
        <dbReference type="PROSITE" id="PS50235"/>
    </source>
</evidence>
<dbReference type="SUPFAM" id="SSF54001">
    <property type="entry name" value="Cysteine proteinases"/>
    <property type="match status" value="1"/>
</dbReference>
<dbReference type="Gene3D" id="3.90.70.10">
    <property type="entry name" value="Cysteine proteinases"/>
    <property type="match status" value="1"/>
</dbReference>
<dbReference type="EMBL" id="UXUI01007137">
    <property type="protein sequence ID" value="VDD85640.1"/>
    <property type="molecule type" value="Genomic_DNA"/>
</dbReference>
<dbReference type="InterPro" id="IPR001394">
    <property type="entry name" value="Peptidase_C19_UCH"/>
</dbReference>
<evidence type="ECO:0000256" key="10">
    <source>
        <dbReference type="ARBA" id="ARBA00041300"/>
    </source>
</evidence>
<dbReference type="InterPro" id="IPR028889">
    <property type="entry name" value="USP"/>
</dbReference>
<sequence>MEIFINYERIRELNLGLRMRKQIEVLVVTEAYFRCRRKTQAQRSTRVLRAPNVLLVQLKRFTSFGSKIRTPVNLEVIGTILLKCHFVYQFIEHMGGGIDHGHYIAMVRGFDGKTWHLFDDEEVVYISVLFFF</sequence>
<gene>
    <name evidence="15" type="ORF">EVEC_LOCUS783</name>
</gene>
<evidence type="ECO:0000256" key="12">
    <source>
        <dbReference type="ARBA" id="ARBA00042420"/>
    </source>
</evidence>